<protein>
    <submittedName>
        <fullName evidence="1">Uncharacterized protein</fullName>
    </submittedName>
</protein>
<accession>A0A8S0XI41</accession>
<proteinExistence type="predicted"/>
<reference evidence="1 2" key="1">
    <citation type="submission" date="2020-02" db="EMBL/GenBank/DDBJ databases">
        <authorList>
            <person name="Hogendoorn C."/>
        </authorList>
    </citation>
    <scope>NUCLEOTIDE SEQUENCE [LARGE SCALE GENOMIC DNA]</scope>
    <source>
        <strain evidence="1">METHB21</strain>
    </source>
</reference>
<evidence type="ECO:0000313" key="1">
    <source>
        <dbReference type="EMBL" id="CAA9890313.1"/>
    </source>
</evidence>
<evidence type="ECO:0000313" key="2">
    <source>
        <dbReference type="Proteomes" id="UP000494216"/>
    </source>
</evidence>
<comment type="caution">
    <text evidence="1">The sequence shown here is derived from an EMBL/GenBank/DDBJ whole genome shotgun (WGS) entry which is preliminary data.</text>
</comment>
<dbReference type="EMBL" id="CADCXN010000047">
    <property type="protein sequence ID" value="CAA9890313.1"/>
    <property type="molecule type" value="Genomic_DNA"/>
</dbReference>
<keyword evidence="2" id="KW-1185">Reference proteome</keyword>
<dbReference type="RefSeq" id="WP_174625252.1">
    <property type="nucleotide sequence ID" value="NZ_CADCXN010000047.1"/>
</dbReference>
<organism evidence="1 2">
    <name type="scientific">Candidatus Methylobacter favarea</name>
    <dbReference type="NCBI Taxonomy" id="2707345"/>
    <lineage>
        <taxon>Bacteria</taxon>
        <taxon>Pseudomonadati</taxon>
        <taxon>Pseudomonadota</taxon>
        <taxon>Gammaproteobacteria</taxon>
        <taxon>Methylococcales</taxon>
        <taxon>Methylococcaceae</taxon>
        <taxon>Methylobacter</taxon>
    </lineage>
</organism>
<name>A0A8S0XI41_9GAMM</name>
<sequence>MAKRKQQNLLKGNATHRRTEGDYMSTLLDTVTLDDWQDVVSSTLTAAKQGDAQARGWLAQYLVGKPAGKAPTPLTVVVQQLNGDNPLVNRLSKTVIDQHKYPSLHEDDAWEDQIKAIIAAELAEKIPEIKTIVSPQPARLSADLDGNQSS</sequence>
<dbReference type="AlphaFoldDB" id="A0A8S0XI41"/>
<dbReference type="Proteomes" id="UP000494216">
    <property type="component" value="Unassembled WGS sequence"/>
</dbReference>
<gene>
    <name evidence="1" type="ORF">METHB2_20144</name>
</gene>